<gene>
    <name evidence="1" type="ORF">RHMOL_Rhmol13G0003000</name>
</gene>
<sequence length="895" mass="98701">MDDSCAVCAETLEWVAYGPCGHREVCSTCVARLRFICDDRRCCICKSESDSVFVTKALGDYTTIISDFSVLPSGSKEGRVGSYWYHEDTQSFFDDLDHYKMIKAMCRLSCSVCDQMEEDGSKRRARFRNIEQLKGHLFHQHRLLMCSLCLEGRKVFICEQKLYTRGQLNRHINTGDSEVDGTESERGGFTGHPLCEFCRTPFYGDNELYSHMSTEHYTCHICQRQHPGQYEYYKNYDDLEIHFRREHFLCEDEACLAKKFVVFLSEAEMKRHNAMEHGGNMSRSKRSAALQIPTSFRYRQSNEHDTRRGRGRTFRREYSDDQLSLAIQASYETSNGDGPLHGPSSSSREIISGHGMTNDMDPIIQPFESLATTDSEPPSRYRQALSQKSSSAPLEESSFPPLPVAPNSSSQQKSKHEPSQSLSRKSRNAQLEESSFPPLPMAPSSSKQKSKHEPESLPRNTMASHLRHQKNINDLRHQNHGNVTPPNSDQAWPAVSHTPVLPATGPIFTKPATNGTPGLSYSSGLNTSAMDNGPASSSYSSLARIQPASVHEPSLAGSSSSLRKMGSASRISHSSSTPNLAHSASFEPSTSDFPPVSATQIRNLSSNGQVRLKEEDVRTANKSLVERMQSALEFDEGKFTAFKEISGEYRQGFIDAGTYLAYVEQFGLSHLVIELARLCPDPGKQMALVEAYNATLIDSGPRENGSSQGRVHMNNGNGSNKGKGKFLDSGGNGSEENLADSILNTVRKLQSSHKPSEEEVEILSRDGYRSSKGKAKVMVNEPQAEMSSLGQPPIKMKGGNDSLSAGGGSGQILEESGGKGKQRKKTSKSHRVRLGDGSVAAFLDRKNADPDQDPDVKEATSDANKNPVDGLPVRGVWRHGGGQKLLARTAGDPKK</sequence>
<name>A0ACC0L1P6_RHOML</name>
<dbReference type="EMBL" id="CM046400">
    <property type="protein sequence ID" value="KAI8522515.1"/>
    <property type="molecule type" value="Genomic_DNA"/>
</dbReference>
<comment type="caution">
    <text evidence="1">The sequence shown here is derived from an EMBL/GenBank/DDBJ whole genome shotgun (WGS) entry which is preliminary data.</text>
</comment>
<evidence type="ECO:0000313" key="1">
    <source>
        <dbReference type="EMBL" id="KAI8522515.1"/>
    </source>
</evidence>
<reference evidence="1" key="1">
    <citation type="submission" date="2022-02" db="EMBL/GenBank/DDBJ databases">
        <title>Plant Genome Project.</title>
        <authorList>
            <person name="Zhang R.-G."/>
        </authorList>
    </citation>
    <scope>NUCLEOTIDE SEQUENCE</scope>
    <source>
        <strain evidence="1">AT1</strain>
    </source>
</reference>
<dbReference type="Proteomes" id="UP001062846">
    <property type="component" value="Chromosome 13"/>
</dbReference>
<organism evidence="1 2">
    <name type="scientific">Rhododendron molle</name>
    <name type="common">Chinese azalea</name>
    <name type="synonym">Azalea mollis</name>
    <dbReference type="NCBI Taxonomy" id="49168"/>
    <lineage>
        <taxon>Eukaryota</taxon>
        <taxon>Viridiplantae</taxon>
        <taxon>Streptophyta</taxon>
        <taxon>Embryophyta</taxon>
        <taxon>Tracheophyta</taxon>
        <taxon>Spermatophyta</taxon>
        <taxon>Magnoliopsida</taxon>
        <taxon>eudicotyledons</taxon>
        <taxon>Gunneridae</taxon>
        <taxon>Pentapetalae</taxon>
        <taxon>asterids</taxon>
        <taxon>Ericales</taxon>
        <taxon>Ericaceae</taxon>
        <taxon>Ericoideae</taxon>
        <taxon>Rhodoreae</taxon>
        <taxon>Rhododendron</taxon>
    </lineage>
</organism>
<protein>
    <submittedName>
        <fullName evidence="1">Uncharacterized protein</fullName>
    </submittedName>
</protein>
<proteinExistence type="predicted"/>
<keyword evidence="2" id="KW-1185">Reference proteome</keyword>
<accession>A0ACC0L1P6</accession>
<evidence type="ECO:0000313" key="2">
    <source>
        <dbReference type="Proteomes" id="UP001062846"/>
    </source>
</evidence>